<dbReference type="Proteomes" id="UP001627154">
    <property type="component" value="Unassembled WGS sequence"/>
</dbReference>
<sequence>MTYRIDIVTLLLLFVSLRTCLAVIDIKFEDVNVEYVNGEYIDEDSFDISVNYINDTYNTLRCKAKVIKDFPDKLAVSFKMFGYASGDYKLPMGINVEVSSCDLKTKPIFIAPFIEAIGGDFKKCSPTKGEYKNESFYPVNLAILPNIFPENKYRMDVEVKSSDLIIVQAQFYIDITQ</sequence>
<feature type="signal peptide" evidence="1">
    <location>
        <begin position="1"/>
        <end position="22"/>
    </location>
</feature>
<reference evidence="2 3" key="1">
    <citation type="journal article" date="2024" name="bioRxiv">
        <title>A reference genome for Trichogramma kaykai: A tiny desert-dwelling parasitoid wasp with competing sex-ratio distorters.</title>
        <authorList>
            <person name="Culotta J."/>
            <person name="Lindsey A.R."/>
        </authorList>
    </citation>
    <scope>NUCLEOTIDE SEQUENCE [LARGE SCALE GENOMIC DNA]</scope>
    <source>
        <strain evidence="2 3">KSX58</strain>
    </source>
</reference>
<gene>
    <name evidence="2" type="ORF">TKK_007755</name>
</gene>
<feature type="chain" id="PRO_5044857559" description="MD-2-related lipid-recognition domain-containing protein" evidence="1">
    <location>
        <begin position="23"/>
        <end position="177"/>
    </location>
</feature>
<protein>
    <recommendedName>
        <fullName evidence="4">MD-2-related lipid-recognition domain-containing protein</fullName>
    </recommendedName>
</protein>
<evidence type="ECO:0000256" key="1">
    <source>
        <dbReference type="SAM" id="SignalP"/>
    </source>
</evidence>
<dbReference type="EMBL" id="JBJJXI010000059">
    <property type="protein sequence ID" value="KAL3398620.1"/>
    <property type="molecule type" value="Genomic_DNA"/>
</dbReference>
<evidence type="ECO:0000313" key="3">
    <source>
        <dbReference type="Proteomes" id="UP001627154"/>
    </source>
</evidence>
<name>A0ABD2X0A0_9HYME</name>
<organism evidence="2 3">
    <name type="scientific">Trichogramma kaykai</name>
    <dbReference type="NCBI Taxonomy" id="54128"/>
    <lineage>
        <taxon>Eukaryota</taxon>
        <taxon>Metazoa</taxon>
        <taxon>Ecdysozoa</taxon>
        <taxon>Arthropoda</taxon>
        <taxon>Hexapoda</taxon>
        <taxon>Insecta</taxon>
        <taxon>Pterygota</taxon>
        <taxon>Neoptera</taxon>
        <taxon>Endopterygota</taxon>
        <taxon>Hymenoptera</taxon>
        <taxon>Apocrita</taxon>
        <taxon>Proctotrupomorpha</taxon>
        <taxon>Chalcidoidea</taxon>
        <taxon>Trichogrammatidae</taxon>
        <taxon>Trichogramma</taxon>
    </lineage>
</organism>
<proteinExistence type="predicted"/>
<evidence type="ECO:0008006" key="4">
    <source>
        <dbReference type="Google" id="ProtNLM"/>
    </source>
</evidence>
<evidence type="ECO:0000313" key="2">
    <source>
        <dbReference type="EMBL" id="KAL3398620.1"/>
    </source>
</evidence>
<dbReference type="AlphaFoldDB" id="A0ABD2X0A0"/>
<keyword evidence="1" id="KW-0732">Signal</keyword>
<comment type="caution">
    <text evidence="2">The sequence shown here is derived from an EMBL/GenBank/DDBJ whole genome shotgun (WGS) entry which is preliminary data.</text>
</comment>
<keyword evidence="3" id="KW-1185">Reference proteome</keyword>
<accession>A0ABD2X0A0</accession>